<evidence type="ECO:0000256" key="1">
    <source>
        <dbReference type="ARBA" id="ARBA00023015"/>
    </source>
</evidence>
<organism evidence="4 5">
    <name type="scientific">Halorubrum ezzemoulense</name>
    <name type="common">Halorubrum chaoviator</name>
    <dbReference type="NCBI Taxonomy" id="337243"/>
    <lineage>
        <taxon>Archaea</taxon>
        <taxon>Methanobacteriati</taxon>
        <taxon>Methanobacteriota</taxon>
        <taxon>Stenosarchaea group</taxon>
        <taxon>Halobacteria</taxon>
        <taxon>Halobacteriales</taxon>
        <taxon>Haloferacaceae</taxon>
        <taxon>Halorubrum</taxon>
    </lineage>
</organism>
<dbReference type="PROSITE" id="PS51078">
    <property type="entry name" value="ICLR_ED"/>
    <property type="match status" value="1"/>
</dbReference>
<reference evidence="5" key="1">
    <citation type="submission" date="2019-01" db="EMBL/GenBank/DDBJ databases">
        <title>Complete genome of Halorubrum ezzemoulense strain FB21.</title>
        <authorList>
            <person name="Feng Y."/>
            <person name="Louyakis A.S."/>
            <person name="Papke R.T."/>
            <person name="Gogarten J.P."/>
        </authorList>
    </citation>
    <scope>NUCLEOTIDE SEQUENCE [LARGE SCALE GENOMIC DNA]</scope>
    <source>
        <strain evidence="5">Fb21</strain>
        <plasmid evidence="5">megaPlasmid</plasmid>
    </source>
</reference>
<dbReference type="GO" id="GO:0003677">
    <property type="term" value="F:DNA binding"/>
    <property type="evidence" value="ECO:0007669"/>
    <property type="project" value="UniProtKB-KW"/>
</dbReference>
<dbReference type="PANTHER" id="PTHR30136">
    <property type="entry name" value="HELIX-TURN-HELIX TRANSCRIPTIONAL REGULATOR, ICLR FAMILY"/>
    <property type="match status" value="1"/>
</dbReference>
<dbReference type="KEGG" id="hezz:EO776_16320"/>
<dbReference type="Pfam" id="PF09339">
    <property type="entry name" value="HTH_IclR"/>
    <property type="match status" value="1"/>
</dbReference>
<dbReference type="Pfam" id="PF01614">
    <property type="entry name" value="IclR_C"/>
    <property type="match status" value="1"/>
</dbReference>
<protein>
    <submittedName>
        <fullName evidence="4">IclR family transcriptional regulator</fullName>
    </submittedName>
</protein>
<proteinExistence type="predicted"/>
<dbReference type="InterPro" id="IPR005471">
    <property type="entry name" value="Tscrpt_reg_IclR_N"/>
</dbReference>
<dbReference type="EMBL" id="CP034941">
    <property type="protein sequence ID" value="QAY21905.1"/>
    <property type="molecule type" value="Genomic_DNA"/>
</dbReference>
<accession>A0A256KMA6</accession>
<dbReference type="AlphaFoldDB" id="A0A256KMA6"/>
<gene>
    <name evidence="4" type="ORF">EO776_16320</name>
</gene>
<dbReference type="InterPro" id="IPR050707">
    <property type="entry name" value="HTH_MetabolicPath_Reg"/>
</dbReference>
<dbReference type="Gene3D" id="3.30.450.40">
    <property type="match status" value="1"/>
</dbReference>
<dbReference type="CDD" id="cd00090">
    <property type="entry name" value="HTH_ARSR"/>
    <property type="match status" value="1"/>
</dbReference>
<dbReference type="InterPro" id="IPR014757">
    <property type="entry name" value="Tscrpt_reg_IclR_C"/>
</dbReference>
<dbReference type="PROSITE" id="PS51077">
    <property type="entry name" value="HTH_ICLR"/>
    <property type="match status" value="1"/>
</dbReference>
<dbReference type="SMART" id="SM00346">
    <property type="entry name" value="HTH_ICLR"/>
    <property type="match status" value="1"/>
</dbReference>
<dbReference type="GO" id="GO:0003700">
    <property type="term" value="F:DNA-binding transcription factor activity"/>
    <property type="evidence" value="ECO:0007669"/>
    <property type="project" value="TreeGrafter"/>
</dbReference>
<name>A0A256KMA6_HALEZ</name>
<evidence type="ECO:0000313" key="5">
    <source>
        <dbReference type="Proteomes" id="UP000293073"/>
    </source>
</evidence>
<keyword evidence="2" id="KW-0238">DNA-binding</keyword>
<dbReference type="SUPFAM" id="SSF55781">
    <property type="entry name" value="GAF domain-like"/>
    <property type="match status" value="1"/>
</dbReference>
<geneLocation type="plasmid" evidence="5">
    <name>megaPlasmid</name>
</geneLocation>
<dbReference type="SUPFAM" id="SSF46785">
    <property type="entry name" value="Winged helix' DNA-binding domain"/>
    <property type="match status" value="1"/>
</dbReference>
<dbReference type="Proteomes" id="UP000293073">
    <property type="component" value="Plasmid megaplasmid"/>
</dbReference>
<evidence type="ECO:0000313" key="4">
    <source>
        <dbReference type="EMBL" id="QAY21905.1"/>
    </source>
</evidence>
<dbReference type="InterPro" id="IPR036388">
    <property type="entry name" value="WH-like_DNA-bd_sf"/>
</dbReference>
<evidence type="ECO:0000256" key="2">
    <source>
        <dbReference type="ARBA" id="ARBA00023125"/>
    </source>
</evidence>
<dbReference type="PANTHER" id="PTHR30136:SF35">
    <property type="entry name" value="HTH-TYPE TRANSCRIPTIONAL REGULATOR RV1719"/>
    <property type="match status" value="1"/>
</dbReference>
<evidence type="ECO:0000256" key="3">
    <source>
        <dbReference type="ARBA" id="ARBA00023163"/>
    </source>
</evidence>
<keyword evidence="1" id="KW-0805">Transcription regulation</keyword>
<keyword evidence="4" id="KW-0614">Plasmid</keyword>
<dbReference type="InterPro" id="IPR036390">
    <property type="entry name" value="WH_DNA-bd_sf"/>
</dbReference>
<sequence>MLDIVESLKYETTASVTALATKLGMPKSTVHAHLSTLRDRGYVVQNSNRQYRLSLRFLDIGMDIREAQAMYDEVVPKLDEIAEETSEKAWWIVEENDKAVFLANSLGKRAIRTNSRIGQQSELYELAGGMSILSVLPTERLEAILDNYSFPLADGRTRADLETELREIQEEGVAYGTEYFLTGVTGVGAPLTDTSGNIYGAISISSPVDRLDDRIKRDYADLIRGVTGELRVNLSHQ</sequence>
<dbReference type="InterPro" id="IPR029016">
    <property type="entry name" value="GAF-like_dom_sf"/>
</dbReference>
<dbReference type="Gene3D" id="1.10.10.10">
    <property type="entry name" value="Winged helix-like DNA-binding domain superfamily/Winged helix DNA-binding domain"/>
    <property type="match status" value="1"/>
</dbReference>
<keyword evidence="3" id="KW-0804">Transcription</keyword>
<dbReference type="GO" id="GO:0045892">
    <property type="term" value="P:negative regulation of DNA-templated transcription"/>
    <property type="evidence" value="ECO:0007669"/>
    <property type="project" value="TreeGrafter"/>
</dbReference>
<dbReference type="InterPro" id="IPR011991">
    <property type="entry name" value="ArsR-like_HTH"/>
</dbReference>